<feature type="compositionally biased region" description="Polar residues" evidence="1">
    <location>
        <begin position="625"/>
        <end position="634"/>
    </location>
</feature>
<feature type="compositionally biased region" description="Low complexity" evidence="1">
    <location>
        <begin position="677"/>
        <end position="693"/>
    </location>
</feature>
<feature type="compositionally biased region" description="Basic and acidic residues" evidence="1">
    <location>
        <begin position="890"/>
        <end position="901"/>
    </location>
</feature>
<reference evidence="2 3" key="2">
    <citation type="submission" date="2018-11" db="EMBL/GenBank/DDBJ databases">
        <authorList>
            <consortium name="Pathogen Informatics"/>
        </authorList>
    </citation>
    <scope>NUCLEOTIDE SEQUENCE [LARGE SCALE GENOMIC DNA]</scope>
    <source>
        <strain evidence="2 3">Egypt</strain>
    </source>
</reference>
<dbReference type="GO" id="GO:0046983">
    <property type="term" value="F:protein dimerization activity"/>
    <property type="evidence" value="ECO:0007669"/>
    <property type="project" value="InterPro"/>
</dbReference>
<sequence>MACVEDLLGPPNYSFQKAQDELTGNLPFYENEDCTLSPAALLDDIMMDFDENLDLFFEQPLTFPNPKDLACLGIGDIMQPGLLQFEPNSSSPTETVGSPLGSATGHPKLGKRGVPENRVSQDLLLHFGQRGSPSVGQGLSNINKNVLQTNVSSRDIPMKGLSEGRNKSEPFKQKSFTRPVNNRLSDMSATGAPVSSNTLSFQPMPGIPQNSVKECLKDTSVPPHVQVDGASSRTSTAKHSIGQSLGCINRRSHTVKHFPTPALHRHRGSVPNAAHPSDKTLKQLFRNGFMDSISLDQDRVEGNSSSPALLNALLHGPEVQKKTSITPTFEGTSTRADDAQNSCSVPLLCSALTAPLSSQPRRQLALVAPSRPNNFLPPPQSTESQRPVLLGPASCLIADSLRPPEEIRNMSVDAVNFKPESGDHTTFPTAMLSTGQDTYPTSILKSTLTVPQPTMTNTSYVPMTPHIQSANTNGSNTEATFFKALTYGSETAPTNSTRYGVISDRTVSRPPAELQGTSALHPVFKTNTVKIVDPRSVRHQSGMDGVDFVSGAQPTQPLSMNPSNLDDRLRTGSIQTQYSLYSVVPSACDTARHRSSPADQNIDPSTAVILPTTQSSWSDAPASSRPPTLDSQFWPQNALKGQQPESFFPAVNAPESTMVLGKEESKGVNFQVNSTQPNPSLSSRGRSSSAGNLFPLPQPLHNYVGKPSSSTTMSSYGSTEVLSPPVSSQSNFLCTSSPSCSPPPPALIDPELSSRSTTTGNSSEEIRRQSMHAALQTLRRLVHMHSNLDGPAGGSRLAARRLMDLHDYRSSTISNRALEDMDDEIAPNWTRPKGAGTIDGSGTDPYNVGMSESGGTYKTTKAATLLGAAELIRGMREQRNALDAQQNSLRSERETLKKAIR</sequence>
<dbReference type="SUPFAM" id="SSF47459">
    <property type="entry name" value="HLH, helix-loop-helix DNA-binding domain"/>
    <property type="match status" value="1"/>
</dbReference>
<dbReference type="EMBL" id="UZAN01062763">
    <property type="protein sequence ID" value="VDP93318.1"/>
    <property type="molecule type" value="Genomic_DNA"/>
</dbReference>
<dbReference type="InterPro" id="IPR036638">
    <property type="entry name" value="HLH_DNA-bd_sf"/>
</dbReference>
<accession>A0A183BA11</accession>
<evidence type="ECO:0000313" key="3">
    <source>
        <dbReference type="Proteomes" id="UP000272942"/>
    </source>
</evidence>
<proteinExistence type="predicted"/>
<keyword evidence="3" id="KW-1185">Reference proteome</keyword>
<feature type="region of interest" description="Disordered" evidence="1">
    <location>
        <begin position="85"/>
        <end position="114"/>
    </location>
</feature>
<feature type="compositionally biased region" description="Polar residues" evidence="1">
    <location>
        <begin position="753"/>
        <end position="763"/>
    </location>
</feature>
<feature type="compositionally biased region" description="Polar residues" evidence="1">
    <location>
        <begin position="725"/>
        <end position="735"/>
    </location>
</feature>
<dbReference type="Proteomes" id="UP000272942">
    <property type="component" value="Unassembled WGS sequence"/>
</dbReference>
<gene>
    <name evidence="2" type="ORF">ECPE_LOCUS16046</name>
</gene>
<evidence type="ECO:0000313" key="4">
    <source>
        <dbReference type="WBParaSite" id="ECPE_0001608701-mRNA-1"/>
    </source>
</evidence>
<dbReference type="OrthoDB" id="6086776at2759"/>
<feature type="region of interest" description="Disordered" evidence="1">
    <location>
        <begin position="882"/>
        <end position="901"/>
    </location>
</feature>
<protein>
    <submittedName>
        <fullName evidence="4">BHLH domain-containing protein</fullName>
    </submittedName>
</protein>
<feature type="region of interest" description="Disordered" evidence="1">
    <location>
        <begin position="667"/>
        <end position="767"/>
    </location>
</feature>
<dbReference type="AlphaFoldDB" id="A0A183BA11"/>
<evidence type="ECO:0000313" key="2">
    <source>
        <dbReference type="EMBL" id="VDP93318.1"/>
    </source>
</evidence>
<organism evidence="4">
    <name type="scientific">Echinostoma caproni</name>
    <dbReference type="NCBI Taxonomy" id="27848"/>
    <lineage>
        <taxon>Eukaryota</taxon>
        <taxon>Metazoa</taxon>
        <taxon>Spiralia</taxon>
        <taxon>Lophotrochozoa</taxon>
        <taxon>Platyhelminthes</taxon>
        <taxon>Trematoda</taxon>
        <taxon>Digenea</taxon>
        <taxon>Plagiorchiida</taxon>
        <taxon>Echinostomata</taxon>
        <taxon>Echinostomatoidea</taxon>
        <taxon>Echinostomatidae</taxon>
        <taxon>Echinostoma</taxon>
    </lineage>
</organism>
<feature type="compositionally biased region" description="Low complexity" evidence="1">
    <location>
        <begin position="708"/>
        <end position="719"/>
    </location>
</feature>
<dbReference type="Gene3D" id="4.10.280.10">
    <property type="entry name" value="Helix-loop-helix DNA-binding domain"/>
    <property type="match status" value="1"/>
</dbReference>
<name>A0A183BA11_9TREM</name>
<feature type="compositionally biased region" description="Polar residues" evidence="1">
    <location>
        <begin position="86"/>
        <end position="96"/>
    </location>
</feature>
<dbReference type="WBParaSite" id="ECPE_0001608701-mRNA-1">
    <property type="protein sequence ID" value="ECPE_0001608701-mRNA-1"/>
    <property type="gene ID" value="ECPE_0001608701"/>
</dbReference>
<feature type="region of interest" description="Disordered" evidence="1">
    <location>
        <begin position="615"/>
        <end position="634"/>
    </location>
</feature>
<evidence type="ECO:0000256" key="1">
    <source>
        <dbReference type="SAM" id="MobiDB-lite"/>
    </source>
</evidence>
<reference evidence="4" key="1">
    <citation type="submission" date="2016-06" db="UniProtKB">
        <authorList>
            <consortium name="WormBaseParasite"/>
        </authorList>
    </citation>
    <scope>IDENTIFICATION</scope>
</reference>